<dbReference type="SUPFAM" id="SSF53300">
    <property type="entry name" value="vWA-like"/>
    <property type="match status" value="1"/>
</dbReference>
<evidence type="ECO:0000256" key="5">
    <source>
        <dbReference type="ARBA" id="ARBA00022729"/>
    </source>
</evidence>
<evidence type="ECO:0000256" key="16">
    <source>
        <dbReference type="RuleBase" id="RU003762"/>
    </source>
</evidence>
<evidence type="ECO:0000256" key="10">
    <source>
        <dbReference type="ARBA" id="ARBA00023037"/>
    </source>
</evidence>
<dbReference type="Pfam" id="PF01839">
    <property type="entry name" value="FG-GAP"/>
    <property type="match status" value="2"/>
</dbReference>
<keyword evidence="6" id="KW-0677">Repeat</keyword>
<dbReference type="InterPro" id="IPR018184">
    <property type="entry name" value="Integrin_alpha_C_CS"/>
</dbReference>
<dbReference type="GO" id="GO:0009986">
    <property type="term" value="C:cell surface"/>
    <property type="evidence" value="ECO:0000318"/>
    <property type="project" value="GO_Central"/>
</dbReference>
<reference evidence="18" key="2">
    <citation type="submission" date="2025-08" db="UniProtKB">
        <authorList>
            <consortium name="Ensembl"/>
        </authorList>
    </citation>
    <scope>IDENTIFICATION</scope>
</reference>
<feature type="transmembrane region" description="Helical" evidence="16">
    <location>
        <begin position="1122"/>
        <end position="1142"/>
    </location>
</feature>
<dbReference type="Gene3D" id="2.60.40.1460">
    <property type="entry name" value="Integrin domains. Chain A, domain 2"/>
    <property type="match status" value="1"/>
</dbReference>
<feature type="domain" description="VWFA" evidence="17">
    <location>
        <begin position="177"/>
        <end position="356"/>
    </location>
</feature>
<comment type="similarity">
    <text evidence="2 16">Belongs to the integrin alpha chain family.</text>
</comment>
<evidence type="ECO:0000256" key="7">
    <source>
        <dbReference type="ARBA" id="ARBA00022837"/>
    </source>
</evidence>
<dbReference type="SMART" id="SM00191">
    <property type="entry name" value="Int_alpha"/>
    <property type="match status" value="5"/>
</dbReference>
<evidence type="ECO:0000256" key="13">
    <source>
        <dbReference type="ARBA" id="ARBA00023170"/>
    </source>
</evidence>
<dbReference type="GO" id="GO:0098609">
    <property type="term" value="P:cell-cell adhesion"/>
    <property type="evidence" value="ECO:0000318"/>
    <property type="project" value="GO_Central"/>
</dbReference>
<dbReference type="GO" id="GO:0008305">
    <property type="term" value="C:integrin complex"/>
    <property type="evidence" value="ECO:0000318"/>
    <property type="project" value="GO_Central"/>
</dbReference>
<keyword evidence="9 16" id="KW-1133">Transmembrane helix</keyword>
<dbReference type="GO" id="GO:0007229">
    <property type="term" value="P:integrin-mediated signaling pathway"/>
    <property type="evidence" value="ECO:0000318"/>
    <property type="project" value="GO_Central"/>
</dbReference>
<evidence type="ECO:0000256" key="9">
    <source>
        <dbReference type="ARBA" id="ARBA00022989"/>
    </source>
</evidence>
<dbReference type="KEGG" id="acs:103280822"/>
<dbReference type="PROSITE" id="PS51470">
    <property type="entry name" value="FG_GAP"/>
    <property type="match status" value="3"/>
</dbReference>
<dbReference type="STRING" id="28377.ENSACAP00000010387"/>
<evidence type="ECO:0000313" key="18">
    <source>
        <dbReference type="Ensembl" id="ENSACAP00000010387.3"/>
    </source>
</evidence>
<evidence type="ECO:0000313" key="19">
    <source>
        <dbReference type="Proteomes" id="UP000001646"/>
    </source>
</evidence>
<name>H9GGK0_ANOCA</name>
<evidence type="ECO:0000256" key="6">
    <source>
        <dbReference type="ARBA" id="ARBA00022737"/>
    </source>
</evidence>
<dbReference type="InterPro" id="IPR013649">
    <property type="entry name" value="Integrin_alpha_Ig-like_1"/>
</dbReference>
<keyword evidence="8 16" id="KW-0130">Cell adhesion</keyword>
<dbReference type="InterPro" id="IPR000413">
    <property type="entry name" value="Integrin_alpha"/>
</dbReference>
<keyword evidence="19" id="KW-1185">Reference proteome</keyword>
<dbReference type="PRINTS" id="PR01185">
    <property type="entry name" value="INTEGRINA"/>
</dbReference>
<keyword evidence="12" id="KW-1015">Disulfide bond</keyword>
<dbReference type="InterPro" id="IPR002035">
    <property type="entry name" value="VWF_A"/>
</dbReference>
<keyword evidence="3 16" id="KW-0812">Transmembrane</keyword>
<dbReference type="InterPro" id="IPR048633">
    <property type="entry name" value="ITGAX-like_Ig_3"/>
</dbReference>
<dbReference type="InterPro" id="IPR013519">
    <property type="entry name" value="Int_alpha_beta-p"/>
</dbReference>
<dbReference type="Pfam" id="PF00092">
    <property type="entry name" value="VWA"/>
    <property type="match status" value="1"/>
</dbReference>
<keyword evidence="11 16" id="KW-0472">Membrane</keyword>
<evidence type="ECO:0000256" key="8">
    <source>
        <dbReference type="ARBA" id="ARBA00022889"/>
    </source>
</evidence>
<evidence type="ECO:0000256" key="2">
    <source>
        <dbReference type="ARBA" id="ARBA00008054"/>
    </source>
</evidence>
<dbReference type="InterPro" id="IPR032695">
    <property type="entry name" value="Integrin_dom_sf"/>
</dbReference>
<dbReference type="Ensembl" id="ENSACAT00000010601.4">
    <property type="protein sequence ID" value="ENSACAP00000010387.3"/>
    <property type="gene ID" value="ENSACAG00000010509.4"/>
</dbReference>
<keyword evidence="5" id="KW-0732">Signal</keyword>
<evidence type="ECO:0000256" key="12">
    <source>
        <dbReference type="ARBA" id="ARBA00023157"/>
    </source>
</evidence>
<feature type="repeat" description="FG-GAP" evidence="15">
    <location>
        <begin position="591"/>
        <end position="651"/>
    </location>
</feature>
<dbReference type="SUPFAM" id="SSF69179">
    <property type="entry name" value="Integrin domains"/>
    <property type="match status" value="2"/>
</dbReference>
<dbReference type="GO" id="GO:0046872">
    <property type="term" value="F:metal ion binding"/>
    <property type="evidence" value="ECO:0007669"/>
    <property type="project" value="UniProtKB-KW"/>
</dbReference>
<dbReference type="Bgee" id="ENSACAG00000010509">
    <property type="expression patterns" value="Expressed in liver and 3 other cell types or tissues"/>
</dbReference>
<dbReference type="PANTHER" id="PTHR23220:SF118">
    <property type="entry name" value="INTEGRIN ALPHA-X"/>
    <property type="match status" value="1"/>
</dbReference>
<evidence type="ECO:0000256" key="3">
    <source>
        <dbReference type="ARBA" id="ARBA00022692"/>
    </source>
</evidence>
<dbReference type="PROSITE" id="PS50234">
    <property type="entry name" value="VWFA"/>
    <property type="match status" value="1"/>
</dbReference>
<dbReference type="InterPro" id="IPR036465">
    <property type="entry name" value="vWFA_dom_sf"/>
</dbReference>
<proteinExistence type="inferred from homology"/>
<dbReference type="Gene3D" id="2.130.10.130">
    <property type="entry name" value="Integrin alpha, N-terminal"/>
    <property type="match status" value="1"/>
</dbReference>
<keyword evidence="10 16" id="KW-0401">Integrin</keyword>
<dbReference type="Gene3D" id="2.60.40.1530">
    <property type="entry name" value="ntegrin, alpha v. Chain A, domain 4"/>
    <property type="match status" value="1"/>
</dbReference>
<evidence type="ECO:0000256" key="14">
    <source>
        <dbReference type="ARBA" id="ARBA00023180"/>
    </source>
</evidence>
<dbReference type="InterPro" id="IPR028994">
    <property type="entry name" value="Integrin_alpha_N"/>
</dbReference>
<dbReference type="OrthoDB" id="5317514at2759"/>
<dbReference type="Gene3D" id="1.20.5.930">
    <property type="entry name" value="Bicelle-embedded integrin alpha(iib) transmembrane segment"/>
    <property type="match status" value="1"/>
</dbReference>
<evidence type="ECO:0000256" key="11">
    <source>
        <dbReference type="ARBA" id="ARBA00023136"/>
    </source>
</evidence>
<dbReference type="eggNOG" id="KOG3637">
    <property type="taxonomic scope" value="Eukaryota"/>
</dbReference>
<evidence type="ECO:0000256" key="15">
    <source>
        <dbReference type="PROSITE-ProRule" id="PRU00803"/>
    </source>
</evidence>
<dbReference type="Pfam" id="PF08441">
    <property type="entry name" value="Integrin_A_Ig_1"/>
    <property type="match status" value="1"/>
</dbReference>
<dbReference type="GO" id="GO:0038023">
    <property type="term" value="F:signaling receptor activity"/>
    <property type="evidence" value="ECO:0000318"/>
    <property type="project" value="GO_Central"/>
</dbReference>
<protein>
    <recommendedName>
        <fullName evidence="17">VWFA domain-containing protein</fullName>
    </recommendedName>
</protein>
<dbReference type="Pfam" id="PF20805">
    <property type="entry name" value="Integrin_A_Ig_2"/>
    <property type="match status" value="1"/>
</dbReference>
<accession>H9GGK0</accession>
<comment type="subcellular location">
    <subcellularLocation>
        <location evidence="1 16">Membrane</location>
        <topology evidence="1 16">Single-pass type I membrane protein</topology>
    </subcellularLocation>
</comment>
<dbReference type="SUPFAM" id="SSF69318">
    <property type="entry name" value="Integrin alpha N-terminal domain"/>
    <property type="match status" value="1"/>
</dbReference>
<dbReference type="GeneTree" id="ENSGT00940000154838"/>
<dbReference type="InParanoid" id="H9GGK0"/>
<dbReference type="Gene3D" id="3.40.50.410">
    <property type="entry name" value="von Willebrand factor, type A domain"/>
    <property type="match status" value="1"/>
</dbReference>
<dbReference type="GeneID" id="103280822"/>
<keyword evidence="4" id="KW-0479">Metal-binding</keyword>
<feature type="repeat" description="FG-GAP" evidence="15">
    <location>
        <begin position="465"/>
        <end position="526"/>
    </location>
</feature>
<evidence type="ECO:0000256" key="1">
    <source>
        <dbReference type="ARBA" id="ARBA00004479"/>
    </source>
</evidence>
<reference evidence="18" key="1">
    <citation type="submission" date="2009-12" db="EMBL/GenBank/DDBJ databases">
        <title>The Genome Sequence of Anolis carolinensis (Green Anole Lizard).</title>
        <authorList>
            <consortium name="The Genome Sequencing Platform"/>
            <person name="Di Palma F."/>
            <person name="Alfoldi J."/>
            <person name="Heiman D."/>
            <person name="Young S."/>
            <person name="Grabherr M."/>
            <person name="Johnson J."/>
            <person name="Lander E.S."/>
            <person name="Lindblad-Toh K."/>
        </authorList>
    </citation>
    <scope>NUCLEOTIDE SEQUENCE [LARGE SCALE GENOMIC DNA]</scope>
    <source>
        <strain evidence="18">JBL SC #1</strain>
    </source>
</reference>
<sequence>MLTESHRGREVTGSMGHTSGKRWALQVAFLLCFGPGFLPSSRALCFNIIDTDTPMIFPGDKANQFGYRVVPVRASGASWLLVSAPFSENHTGSLFRCSYHTEMCQRIDLNHHSGISLGLSLTADEETHSKIIACGPTWERRCGDINSLNGICYIMSNADQELKEIHPAAQECFNGVDAAILYDDSYSIRDENGDFSTMIDFLVKLMDSVREKDVQFAVVQYSTEHNLIFDFAMYNESRDKVNKTIHSFQRHKEKTFTPSAIRYVAEEIFTSRHGMRPDSKKILIVLTDGNSNDINTAFETANVAADRKNITRYAIGVGKEISKDELHTIASSGENVFQAENFNALHTLQRELQNKVFGIEGTSKNVTFSSFQKEFSQGGFSTLLTAEHVVSGTVGTYEWSGGLEEEVLTGPPQINFMNVSDKSSLYSYLGYSMALAHHGQRMFYIVGAPRYEHIGKVFAFEKQSRMLVGSVGGDQIGSYFGAELSVVDLNGNGHTDLILIGVPFYYNGTQGGLVEVCAFNETGGLSRLQILRGLPGNAFGRFGSALSSLGDITGDGLADVAVGAPLEGEEERGAIYIFLGEVGRLRDVHSQCIAAASLSPVLHFFGQSIQGRLDLSGDELTDLAVGALGSAVILRSRPVFTVILSLSFSPSLIPLDDPSCGSGKHLGIGPRGNLSICFTLKPISPVSDILRATITYSVQSDAAQSMPRLTFENESPTIRKDIRLGRMTRCIKESLQAPACLDDTFSPVVLKANFSGEGSPDTRELRPIIHPETNFSAEIEVPFKQDCGPDEICVSDLRVSFNFSGSRGLNLSPKFILNLTVKLENVGETAYEPGLSFYYPPVLSFQGASVLQSNWRLSPACQMHGSQGNSSTRHSSCSFRPPTLKKGIQAFLKFSFRSSRRDSWHDKFASVTIRAHSQNENDTRTLSDNEATGSLPVLHPVNVIIKGVESTTYLNFSTEIPQRKTLTHTYVVQNDGPNSTPVNVTFELSSETKLGFFWNVTLTHSNMTDKFCTPLITPRMQLKTKKIKGPIKRGCPETATCTRFLCRFTSLSPEEKVNFSFSGEFYRKEDTSKLDSQKFHLLSEASVFVDETRFFQIHLGKFNFSQISTEVELISPFNPVPIIIGSVVGGILLLAILVAVLYKVGFFKRKRIPQVDETTMTPVAPSEEAPPPSSSS</sequence>
<keyword evidence="14" id="KW-0325">Glycoprotein</keyword>
<reference evidence="18" key="3">
    <citation type="submission" date="2025-09" db="UniProtKB">
        <authorList>
            <consortium name="Ensembl"/>
        </authorList>
    </citation>
    <scope>IDENTIFICATION</scope>
</reference>
<dbReference type="PROSITE" id="PS00242">
    <property type="entry name" value="INTEGRIN_ALPHA"/>
    <property type="match status" value="1"/>
</dbReference>
<dbReference type="Proteomes" id="UP000001646">
    <property type="component" value="Unplaced"/>
</dbReference>
<keyword evidence="13 16" id="KW-0675">Receptor</keyword>
<dbReference type="Pfam" id="PF21520">
    <property type="entry name" value="ITGAX-like_Ig_3"/>
    <property type="match status" value="1"/>
</dbReference>
<evidence type="ECO:0000259" key="17">
    <source>
        <dbReference type="PROSITE" id="PS50234"/>
    </source>
</evidence>
<dbReference type="Gene3D" id="2.60.40.1510">
    <property type="entry name" value="ntegrin, alpha v. Chain A, domain 3"/>
    <property type="match status" value="1"/>
</dbReference>
<keyword evidence="7" id="KW-0106">Calcium</keyword>
<dbReference type="InterPro" id="IPR013517">
    <property type="entry name" value="FG-GAP"/>
</dbReference>
<dbReference type="HOGENOM" id="CLU_004111_3_0_1"/>
<dbReference type="AlphaFoldDB" id="H9GGK0"/>
<gene>
    <name evidence="18" type="primary">LOC103280822</name>
</gene>
<dbReference type="PANTHER" id="PTHR23220">
    <property type="entry name" value="INTEGRIN ALPHA"/>
    <property type="match status" value="1"/>
</dbReference>
<dbReference type="InterPro" id="IPR048285">
    <property type="entry name" value="Integrin_alpha_Ig-like_2"/>
</dbReference>
<organism evidence="18 19">
    <name type="scientific">Anolis carolinensis</name>
    <name type="common">Green anole</name>
    <name type="synonym">American chameleon</name>
    <dbReference type="NCBI Taxonomy" id="28377"/>
    <lineage>
        <taxon>Eukaryota</taxon>
        <taxon>Metazoa</taxon>
        <taxon>Chordata</taxon>
        <taxon>Craniata</taxon>
        <taxon>Vertebrata</taxon>
        <taxon>Euteleostomi</taxon>
        <taxon>Lepidosauria</taxon>
        <taxon>Squamata</taxon>
        <taxon>Bifurcata</taxon>
        <taxon>Unidentata</taxon>
        <taxon>Episquamata</taxon>
        <taxon>Toxicofera</taxon>
        <taxon>Iguania</taxon>
        <taxon>Dactyloidae</taxon>
        <taxon>Anolis</taxon>
    </lineage>
</organism>
<feature type="repeat" description="FG-GAP" evidence="15">
    <location>
        <begin position="529"/>
        <end position="587"/>
    </location>
</feature>
<dbReference type="SMART" id="SM00327">
    <property type="entry name" value="VWA"/>
    <property type="match status" value="1"/>
</dbReference>
<evidence type="ECO:0000256" key="4">
    <source>
        <dbReference type="ARBA" id="ARBA00022723"/>
    </source>
</evidence>